<dbReference type="OrthoDB" id="2978551at2759"/>
<keyword evidence="2" id="KW-1185">Reference proteome</keyword>
<proteinExistence type="predicted"/>
<gene>
    <name evidence="1" type="ORF">MVEN_00835200</name>
</gene>
<evidence type="ECO:0000313" key="2">
    <source>
        <dbReference type="Proteomes" id="UP000620124"/>
    </source>
</evidence>
<protein>
    <submittedName>
        <fullName evidence="1">Tetratricopeptide repeat family</fullName>
    </submittedName>
</protein>
<evidence type="ECO:0000313" key="1">
    <source>
        <dbReference type="EMBL" id="KAF7357890.1"/>
    </source>
</evidence>
<dbReference type="Proteomes" id="UP000620124">
    <property type="component" value="Unassembled WGS sequence"/>
</dbReference>
<dbReference type="AlphaFoldDB" id="A0A8H6YH54"/>
<comment type="caution">
    <text evidence="1">The sequence shown here is derived from an EMBL/GenBank/DDBJ whole genome shotgun (WGS) entry which is preliminary data.</text>
</comment>
<organism evidence="1 2">
    <name type="scientific">Mycena venus</name>
    <dbReference type="NCBI Taxonomy" id="2733690"/>
    <lineage>
        <taxon>Eukaryota</taxon>
        <taxon>Fungi</taxon>
        <taxon>Dikarya</taxon>
        <taxon>Basidiomycota</taxon>
        <taxon>Agaricomycotina</taxon>
        <taxon>Agaricomycetes</taxon>
        <taxon>Agaricomycetidae</taxon>
        <taxon>Agaricales</taxon>
        <taxon>Marasmiineae</taxon>
        <taxon>Mycenaceae</taxon>
        <taxon>Mycena</taxon>
    </lineage>
</organism>
<reference evidence="1" key="1">
    <citation type="submission" date="2020-05" db="EMBL/GenBank/DDBJ databases">
        <title>Mycena genomes resolve the evolution of fungal bioluminescence.</title>
        <authorList>
            <person name="Tsai I.J."/>
        </authorList>
    </citation>
    <scope>NUCLEOTIDE SEQUENCE</scope>
    <source>
        <strain evidence="1">CCC161011</strain>
    </source>
</reference>
<accession>A0A8H6YH54</accession>
<sequence>MAHLLLETQFGQNVLNQTVEMIALDPTHKSLESQYLPAQTRYLMDSLQKCLTGGNLVLHEPLWEPTIKPVFARSSSLEVLLHRILEAVIEVNEGPTRQIHLESVEHVVADLGVHLASIGMVSEGVAWERLKIQILHSLAAGHHCVRTWPRIARALDNVSFGCQQLLQFQAALQASQ</sequence>
<dbReference type="EMBL" id="JACAZI010000006">
    <property type="protein sequence ID" value="KAF7357890.1"/>
    <property type="molecule type" value="Genomic_DNA"/>
</dbReference>
<name>A0A8H6YH54_9AGAR</name>